<dbReference type="EMBL" id="CAIJCS010000019">
    <property type="protein sequence ID" value="CAC9931731.1"/>
    <property type="molecule type" value="Genomic_DNA"/>
</dbReference>
<keyword evidence="4" id="KW-0067">ATP-binding</keyword>
<keyword evidence="7" id="KW-1185">Reference proteome</keyword>
<dbReference type="GO" id="GO:0005524">
    <property type="term" value="F:ATP binding"/>
    <property type="evidence" value="ECO:0007669"/>
    <property type="project" value="UniProtKB-KW"/>
</dbReference>
<accession>A0A6V6Y5K8</accession>
<dbReference type="InterPro" id="IPR054468">
    <property type="entry name" value="NrSPol-like_HBD"/>
</dbReference>
<keyword evidence="1" id="KW-0547">Nucleotide-binding</keyword>
<dbReference type="Pfam" id="PF08706">
    <property type="entry name" value="D5_N"/>
    <property type="match status" value="1"/>
</dbReference>
<evidence type="ECO:0000313" key="7">
    <source>
        <dbReference type="Proteomes" id="UP000586454"/>
    </source>
</evidence>
<organism evidence="6 7">
    <name type="scientific">Aedoeadaptatus nemausensis</name>
    <dbReference type="NCBI Taxonomy" id="2582829"/>
    <lineage>
        <taxon>Bacteria</taxon>
        <taxon>Bacillati</taxon>
        <taxon>Bacillota</taxon>
        <taxon>Tissierellia</taxon>
        <taxon>Tissierellales</taxon>
        <taxon>Peptoniphilaceae</taxon>
        <taxon>Aedoeadaptatus</taxon>
    </lineage>
</organism>
<protein>
    <recommendedName>
        <fullName evidence="5">SF3 helicase domain-containing protein</fullName>
    </recommendedName>
</protein>
<evidence type="ECO:0000259" key="5">
    <source>
        <dbReference type="PROSITE" id="PS51206"/>
    </source>
</evidence>
<keyword evidence="3" id="KW-0347">Helicase</keyword>
<dbReference type="Gene3D" id="3.40.50.300">
    <property type="entry name" value="P-loop containing nucleotide triphosphate hydrolases"/>
    <property type="match status" value="1"/>
</dbReference>
<proteinExistence type="predicted"/>
<dbReference type="GO" id="GO:0016787">
    <property type="term" value="F:hydrolase activity"/>
    <property type="evidence" value="ECO:0007669"/>
    <property type="project" value="UniProtKB-KW"/>
</dbReference>
<dbReference type="InterPro" id="IPR045455">
    <property type="entry name" value="NrS-1_pol-like_helicase"/>
</dbReference>
<evidence type="ECO:0000256" key="1">
    <source>
        <dbReference type="ARBA" id="ARBA00022741"/>
    </source>
</evidence>
<dbReference type="SUPFAM" id="SSF52540">
    <property type="entry name" value="P-loop containing nucleoside triphosphate hydrolases"/>
    <property type="match status" value="1"/>
</dbReference>
<name>A0A6V6Y5K8_9FIRM</name>
<dbReference type="Pfam" id="PF19263">
    <property type="entry name" value="DUF5906"/>
    <property type="match status" value="1"/>
</dbReference>
<dbReference type="InterPro" id="IPR006500">
    <property type="entry name" value="Helicase_put_C_phage/plasmid"/>
</dbReference>
<comment type="caution">
    <text evidence="6">The sequence shown here is derived from an EMBL/GenBank/DDBJ whole genome shotgun (WGS) entry which is preliminary data.</text>
</comment>
<dbReference type="InterPro" id="IPR051620">
    <property type="entry name" value="ORF904-like_C"/>
</dbReference>
<reference evidence="6 7" key="1">
    <citation type="submission" date="2020-06" db="EMBL/GenBank/DDBJ databases">
        <authorList>
            <person name="Criscuolo A."/>
        </authorList>
    </citation>
    <scope>NUCLEOTIDE SEQUENCE [LARGE SCALE GENOMIC DNA]</scope>
    <source>
        <strain evidence="6">1804121828</strain>
    </source>
</reference>
<dbReference type="GO" id="GO:0004386">
    <property type="term" value="F:helicase activity"/>
    <property type="evidence" value="ECO:0007669"/>
    <property type="project" value="UniProtKB-KW"/>
</dbReference>
<dbReference type="PANTHER" id="PTHR35372">
    <property type="entry name" value="ATP BINDING PROTEIN-RELATED"/>
    <property type="match status" value="1"/>
</dbReference>
<sequence>MYERIPEELKLNKNWCLYRLVQGPEDKKPRKIPINAYTGNPAKSNDSSTWADYETALDAVTKFVCDGLGYFFEPPYFGVDIDDIEDAIEQYRDGETDNIVSEFVHSLESYTELSASGKGIHIICKGELPAGGRRKDNVEMYQNGRYFIMTGNACSPYEEISEGTTAIKHLHAKYIEQDSSAAPSLTVDEIIERAMASKRGDAFRLLYNGNWEGLYSSQSDADMAFCNMLAFWCAGDLSTMDSVFRRSGLMRDKWDRKTGATTYGVMTLSKAIRDCKSFYDPQASTGEYRIHILDQEQAPKELLSFDDTGNGARFEREYKDAARYSYVNRGWYYYNGRKWVYDNIGNIVKMADAVIDKMRSEYGLVVDEEQEKALSKHIKSTRSNKGKTNMLKEAQHLLPVLPQEFDAHREYFNCHNGYIDLKDGSLKGHRSDLFFAKESRVDYTDKIDCPQWMRFLDQIFDGDQELIRYIQKAIGYSLTGSTAEQCMFILHGNGRNGKSVFLDLINEIMGDYACNIQPQSIMVKGAFGGNQANSDIARLQGARFVTTTEPNEGMRFDEGLIKQLTGGDKITARFLYANEFEFMPEFKIWIASNHKPIVRGRDDGIWRRMILIPFSVQIPEDKVDKYLKYKLRRELPGILHWAVQGALMWQREGLKTPKIIADATKEYRSEMDVVSTFITECLEVTWNRYDEIRSKQLYQIYKAWAEDNEQYIMSSTKFGREFGGKFEKVRNSVGQYVYQGIKVNGVNSFTVDY</sequence>
<evidence type="ECO:0000313" key="6">
    <source>
        <dbReference type="EMBL" id="CAC9931731.1"/>
    </source>
</evidence>
<dbReference type="Proteomes" id="UP000586454">
    <property type="component" value="Unassembled WGS sequence"/>
</dbReference>
<evidence type="ECO:0000256" key="4">
    <source>
        <dbReference type="ARBA" id="ARBA00022840"/>
    </source>
</evidence>
<keyword evidence="2" id="KW-0378">Hydrolase</keyword>
<dbReference type="NCBIfam" id="TIGR01613">
    <property type="entry name" value="primase_Cterm"/>
    <property type="match status" value="1"/>
</dbReference>
<dbReference type="InterPro" id="IPR014818">
    <property type="entry name" value="Phage/plasmid_primase_P4_C"/>
</dbReference>
<dbReference type="AlphaFoldDB" id="A0A6V6Y5K8"/>
<dbReference type="Pfam" id="PF03288">
    <property type="entry name" value="Pox_D5"/>
    <property type="match status" value="1"/>
</dbReference>
<evidence type="ECO:0000256" key="2">
    <source>
        <dbReference type="ARBA" id="ARBA00022801"/>
    </source>
</evidence>
<feature type="domain" description="SF3 helicase" evidence="5">
    <location>
        <begin position="465"/>
        <end position="627"/>
    </location>
</feature>
<dbReference type="PANTHER" id="PTHR35372:SF2">
    <property type="entry name" value="SF3 HELICASE DOMAIN-CONTAINING PROTEIN"/>
    <property type="match status" value="1"/>
</dbReference>
<dbReference type="Pfam" id="PF22763">
    <property type="entry name" value="NrS1-1_pol-like_HBD"/>
    <property type="match status" value="1"/>
</dbReference>
<dbReference type="SMART" id="SM00885">
    <property type="entry name" value="D5_N"/>
    <property type="match status" value="1"/>
</dbReference>
<dbReference type="InterPro" id="IPR027417">
    <property type="entry name" value="P-loop_NTPase"/>
</dbReference>
<dbReference type="PROSITE" id="PS51206">
    <property type="entry name" value="SF3_HELICASE_1"/>
    <property type="match status" value="1"/>
</dbReference>
<gene>
    <name evidence="6" type="ORF">PEPNEM18_01062</name>
</gene>
<dbReference type="InterPro" id="IPR004968">
    <property type="entry name" value="DNA_primase/NTPase_C"/>
</dbReference>
<dbReference type="InterPro" id="IPR014015">
    <property type="entry name" value="Helicase_SF3_DNA-vir"/>
</dbReference>
<evidence type="ECO:0000256" key="3">
    <source>
        <dbReference type="ARBA" id="ARBA00022806"/>
    </source>
</evidence>